<evidence type="ECO:0000313" key="3">
    <source>
        <dbReference type="Proteomes" id="UP000299102"/>
    </source>
</evidence>
<keyword evidence="1" id="KW-0732">Signal</keyword>
<dbReference type="Proteomes" id="UP000299102">
    <property type="component" value="Unassembled WGS sequence"/>
</dbReference>
<dbReference type="AlphaFoldDB" id="A0A4C1TU69"/>
<comment type="caution">
    <text evidence="2">The sequence shown here is derived from an EMBL/GenBank/DDBJ whole genome shotgun (WGS) entry which is preliminary data.</text>
</comment>
<evidence type="ECO:0008006" key="4">
    <source>
        <dbReference type="Google" id="ProtNLM"/>
    </source>
</evidence>
<keyword evidence="3" id="KW-1185">Reference proteome</keyword>
<dbReference type="EMBL" id="BGZK01000088">
    <property type="protein sequence ID" value="GBP17563.1"/>
    <property type="molecule type" value="Genomic_DNA"/>
</dbReference>
<protein>
    <recommendedName>
        <fullName evidence="4">Protein takeout</fullName>
    </recommendedName>
</protein>
<proteinExistence type="predicted"/>
<sequence>MILILLALVAAQVSGEAVNLKCADNATCIDALVRDFVGHVKAGRAVKLFDALTVEPLGRRDGRSMGNPFSKFFERHAFTIDLSDYALRLSQPEHRSDAVQLEVFQQRATGKFVHFEKGFVNIQ</sequence>
<dbReference type="OrthoDB" id="8194504at2759"/>
<reference evidence="2 3" key="1">
    <citation type="journal article" date="2019" name="Commun. Biol.">
        <title>The bagworm genome reveals a unique fibroin gene that provides high tensile strength.</title>
        <authorList>
            <person name="Kono N."/>
            <person name="Nakamura H."/>
            <person name="Ohtoshi R."/>
            <person name="Tomita M."/>
            <person name="Numata K."/>
            <person name="Arakawa K."/>
        </authorList>
    </citation>
    <scope>NUCLEOTIDE SEQUENCE [LARGE SCALE GENOMIC DNA]</scope>
</reference>
<organism evidence="2 3">
    <name type="scientific">Eumeta variegata</name>
    <name type="common">Bagworm moth</name>
    <name type="synonym">Eumeta japonica</name>
    <dbReference type="NCBI Taxonomy" id="151549"/>
    <lineage>
        <taxon>Eukaryota</taxon>
        <taxon>Metazoa</taxon>
        <taxon>Ecdysozoa</taxon>
        <taxon>Arthropoda</taxon>
        <taxon>Hexapoda</taxon>
        <taxon>Insecta</taxon>
        <taxon>Pterygota</taxon>
        <taxon>Neoptera</taxon>
        <taxon>Endopterygota</taxon>
        <taxon>Lepidoptera</taxon>
        <taxon>Glossata</taxon>
        <taxon>Ditrysia</taxon>
        <taxon>Tineoidea</taxon>
        <taxon>Psychidae</taxon>
        <taxon>Oiketicinae</taxon>
        <taxon>Eumeta</taxon>
    </lineage>
</organism>
<evidence type="ECO:0000313" key="2">
    <source>
        <dbReference type="EMBL" id="GBP17563.1"/>
    </source>
</evidence>
<gene>
    <name evidence="2" type="ORF">EVAR_12273_1</name>
</gene>
<name>A0A4C1TU69_EUMVA</name>
<accession>A0A4C1TU69</accession>
<feature type="signal peptide" evidence="1">
    <location>
        <begin position="1"/>
        <end position="15"/>
    </location>
</feature>
<feature type="chain" id="PRO_5020029634" description="Protein takeout" evidence="1">
    <location>
        <begin position="16"/>
        <end position="123"/>
    </location>
</feature>
<evidence type="ECO:0000256" key="1">
    <source>
        <dbReference type="SAM" id="SignalP"/>
    </source>
</evidence>